<sequence length="499" mass="55075">MSGTFDRAELGAEMPFDLQAEQAILGGLMTNSRVYDDVCDVLEPRYFYSPLNRLIYETSERLIIAGTDPNPIMLRQVLVGSPEVEAAGGWEKIAPIITGSLVGVMGNRRYAETVRDLWVRRQMLELSGDMREMVTRPDGRTAQDVVDHVEEAMLTISRDRSDIRTVGVSDSMASVLEAAQRASQIDGVIGTPTGYARFDAISGGLENGTLTILAGRPAMGKTAAGVGIAIRAAKATGKQVLYWSGEVSDRQISQRLLAAKTNIPVQCIRSGKNRGEEVGQGEYAPGTPLRQEQWDRIVSAQIDAAKIPLVINDTPAITVAKLYSVARRMARSKKGLAMVVVDYLALMRGSQTARKQGRYAEVSEISADLLAMAKSLNVPVIALQQLNRDVEKRDNKRPTGADLRDSGNLEQDASMIVLLYREEYYLAKEGLPEQKPGETMDKFMQRQDDYYRKLDASRGKATWIVDKNRQGSTGDIPMLFNGPQTWFRDMSEGEESPAW</sequence>
<dbReference type="GO" id="GO:0003677">
    <property type="term" value="F:DNA binding"/>
    <property type="evidence" value="ECO:0007669"/>
    <property type="project" value="UniProtKB-KW"/>
</dbReference>
<keyword evidence="4" id="KW-0547">Nucleotide-binding</keyword>
<keyword evidence="3" id="KW-0235">DNA replication</keyword>
<dbReference type="PANTHER" id="PTHR30153:SF2">
    <property type="entry name" value="REPLICATIVE DNA HELICASE"/>
    <property type="match status" value="1"/>
</dbReference>
<dbReference type="PROSITE" id="PS51199">
    <property type="entry name" value="SF4_HELICASE"/>
    <property type="match status" value="1"/>
</dbReference>
<keyword evidence="9" id="KW-0413">Isomerase</keyword>
<comment type="catalytic activity">
    <reaction evidence="11">
        <text>ATP + H2O = ADP + phosphate + H(+)</text>
        <dbReference type="Rhea" id="RHEA:13065"/>
        <dbReference type="ChEBI" id="CHEBI:15377"/>
        <dbReference type="ChEBI" id="CHEBI:15378"/>
        <dbReference type="ChEBI" id="CHEBI:30616"/>
        <dbReference type="ChEBI" id="CHEBI:43474"/>
        <dbReference type="ChEBI" id="CHEBI:456216"/>
        <dbReference type="EC" id="5.6.2.3"/>
    </reaction>
</comment>
<evidence type="ECO:0000256" key="11">
    <source>
        <dbReference type="ARBA" id="ARBA00048954"/>
    </source>
</evidence>
<reference evidence="13 14" key="1">
    <citation type="submission" date="2017-05" db="EMBL/GenBank/DDBJ databases">
        <title>Genome sequence of Acetobacter pasteurianus subsp. ascendens strain SRCM101447.</title>
        <authorList>
            <person name="Cho S.H."/>
        </authorList>
    </citation>
    <scope>NUCLEOTIDE SEQUENCE [LARGE SCALE GENOMIC DNA]</scope>
    <source>
        <strain evidence="13 14">SRCM101447</strain>
    </source>
</reference>
<dbReference type="SUPFAM" id="SSF48024">
    <property type="entry name" value="N-terminal domain of DnaB helicase"/>
    <property type="match status" value="1"/>
</dbReference>
<organism evidence="13 14">
    <name type="scientific">Acetobacter ascendens</name>
    <dbReference type="NCBI Taxonomy" id="481146"/>
    <lineage>
        <taxon>Bacteria</taxon>
        <taxon>Pseudomonadati</taxon>
        <taxon>Pseudomonadota</taxon>
        <taxon>Alphaproteobacteria</taxon>
        <taxon>Acetobacterales</taxon>
        <taxon>Acetobacteraceae</taxon>
        <taxon>Acetobacter</taxon>
    </lineage>
</organism>
<evidence type="ECO:0000259" key="12">
    <source>
        <dbReference type="PROSITE" id="PS51199"/>
    </source>
</evidence>
<dbReference type="Pfam" id="PF03796">
    <property type="entry name" value="DnaB_C"/>
    <property type="match status" value="1"/>
</dbReference>
<dbReference type="Proteomes" id="UP000195633">
    <property type="component" value="Chromosome"/>
</dbReference>
<name>A0A1Y0V2T3_9PROT</name>
<dbReference type="Pfam" id="PF00772">
    <property type="entry name" value="DnaB"/>
    <property type="match status" value="1"/>
</dbReference>
<evidence type="ECO:0000256" key="6">
    <source>
        <dbReference type="ARBA" id="ARBA00022806"/>
    </source>
</evidence>
<dbReference type="InterPro" id="IPR007694">
    <property type="entry name" value="DNA_helicase_DnaB-like_C"/>
</dbReference>
<keyword evidence="2" id="KW-0639">Primosome</keyword>
<keyword evidence="5 13" id="KW-0378">Hydrolase</keyword>
<evidence type="ECO:0000256" key="7">
    <source>
        <dbReference type="ARBA" id="ARBA00022840"/>
    </source>
</evidence>
<evidence type="ECO:0000256" key="2">
    <source>
        <dbReference type="ARBA" id="ARBA00022515"/>
    </source>
</evidence>
<dbReference type="CDD" id="cd00984">
    <property type="entry name" value="DnaB_C"/>
    <property type="match status" value="1"/>
</dbReference>
<evidence type="ECO:0000256" key="5">
    <source>
        <dbReference type="ARBA" id="ARBA00022801"/>
    </source>
</evidence>
<evidence type="ECO:0000256" key="1">
    <source>
        <dbReference type="ARBA" id="ARBA00008428"/>
    </source>
</evidence>
<dbReference type="InterPro" id="IPR016136">
    <property type="entry name" value="DNA_helicase_N/primase_C"/>
</dbReference>
<dbReference type="EMBL" id="CP021524">
    <property type="protein sequence ID" value="ARW09998.1"/>
    <property type="molecule type" value="Genomic_DNA"/>
</dbReference>
<dbReference type="AlphaFoldDB" id="A0A1Y0V2T3"/>
<dbReference type="Gene3D" id="1.10.860.10">
    <property type="entry name" value="DNAb Helicase, Chain A"/>
    <property type="match status" value="1"/>
</dbReference>
<dbReference type="InterPro" id="IPR027417">
    <property type="entry name" value="P-loop_NTPase"/>
</dbReference>
<evidence type="ECO:0000313" key="14">
    <source>
        <dbReference type="Proteomes" id="UP000195633"/>
    </source>
</evidence>
<comment type="similarity">
    <text evidence="1">Belongs to the helicase family. DnaB subfamily.</text>
</comment>
<evidence type="ECO:0000256" key="10">
    <source>
        <dbReference type="ARBA" id="ARBA00044969"/>
    </source>
</evidence>
<evidence type="ECO:0000256" key="8">
    <source>
        <dbReference type="ARBA" id="ARBA00023125"/>
    </source>
</evidence>
<feature type="domain" description="SF4 helicase" evidence="12">
    <location>
        <begin position="184"/>
        <end position="494"/>
    </location>
</feature>
<dbReference type="InterPro" id="IPR007693">
    <property type="entry name" value="DNA_helicase_DnaB-like_N"/>
</dbReference>
<evidence type="ECO:0000256" key="9">
    <source>
        <dbReference type="ARBA" id="ARBA00023235"/>
    </source>
</evidence>
<dbReference type="Gene3D" id="3.40.50.300">
    <property type="entry name" value="P-loop containing nucleotide triphosphate hydrolases"/>
    <property type="match status" value="1"/>
</dbReference>
<dbReference type="GO" id="GO:0005829">
    <property type="term" value="C:cytosol"/>
    <property type="evidence" value="ECO:0007669"/>
    <property type="project" value="TreeGrafter"/>
</dbReference>
<gene>
    <name evidence="13" type="ORF">S101447_00896</name>
</gene>
<dbReference type="GO" id="GO:0006269">
    <property type="term" value="P:DNA replication, synthesis of primer"/>
    <property type="evidence" value="ECO:0007669"/>
    <property type="project" value="UniProtKB-KW"/>
</dbReference>
<proteinExistence type="inferred from homology"/>
<dbReference type="PANTHER" id="PTHR30153">
    <property type="entry name" value="REPLICATIVE DNA HELICASE DNAB"/>
    <property type="match status" value="1"/>
</dbReference>
<dbReference type="RefSeq" id="WP_087635478.1">
    <property type="nucleotide sequence ID" value="NZ_CP021524.1"/>
</dbReference>
<dbReference type="InterPro" id="IPR036185">
    <property type="entry name" value="DNA_heli_DnaB-like_N_sf"/>
</dbReference>
<dbReference type="GO" id="GO:0005524">
    <property type="term" value="F:ATP binding"/>
    <property type="evidence" value="ECO:0007669"/>
    <property type="project" value="UniProtKB-KW"/>
</dbReference>
<dbReference type="SUPFAM" id="SSF52540">
    <property type="entry name" value="P-loop containing nucleoside triphosphate hydrolases"/>
    <property type="match status" value="1"/>
</dbReference>
<dbReference type="GO" id="GO:1990077">
    <property type="term" value="C:primosome complex"/>
    <property type="evidence" value="ECO:0007669"/>
    <property type="project" value="UniProtKB-KW"/>
</dbReference>
<dbReference type="GO" id="GO:0016887">
    <property type="term" value="F:ATP hydrolysis activity"/>
    <property type="evidence" value="ECO:0007669"/>
    <property type="project" value="RHEA"/>
</dbReference>
<evidence type="ECO:0000256" key="4">
    <source>
        <dbReference type="ARBA" id="ARBA00022741"/>
    </source>
</evidence>
<accession>A0A1Y0V2T3</accession>
<dbReference type="EC" id="5.6.2.3" evidence="10"/>
<evidence type="ECO:0000313" key="13">
    <source>
        <dbReference type="EMBL" id="ARW09998.1"/>
    </source>
</evidence>
<keyword evidence="8" id="KW-0238">DNA-binding</keyword>
<dbReference type="GO" id="GO:0043139">
    <property type="term" value="F:5'-3' DNA helicase activity"/>
    <property type="evidence" value="ECO:0007669"/>
    <property type="project" value="UniProtKB-EC"/>
</dbReference>
<keyword evidence="7" id="KW-0067">ATP-binding</keyword>
<keyword evidence="6 13" id="KW-0347">Helicase</keyword>
<protein>
    <recommendedName>
        <fullName evidence="10">DNA 5'-3' helicase</fullName>
        <ecNumber evidence="10">5.6.2.3</ecNumber>
    </recommendedName>
</protein>
<evidence type="ECO:0000256" key="3">
    <source>
        <dbReference type="ARBA" id="ARBA00022705"/>
    </source>
</evidence>